<proteinExistence type="predicted"/>
<dbReference type="PANTHER" id="PTHR45288">
    <property type="entry name" value="THIOREDOXIN FAMILY PROTEIN"/>
    <property type="match status" value="1"/>
</dbReference>
<evidence type="ECO:0000259" key="1">
    <source>
        <dbReference type="Pfam" id="PF00462"/>
    </source>
</evidence>
<accession>A0A7U6GKM2</accession>
<reference evidence="2 3" key="1">
    <citation type="journal article" date="2014" name="PLoS ONE">
        <title>Physiological and genomic features of a novel sulfur-oxidizing gammaproteobacterium belonging to a previously uncultivated symbiotic lineage isolated from a hydrothermal vent.</title>
        <authorList>
            <person name="Nunoura T."/>
            <person name="Takaki Y."/>
            <person name="Kazama H."/>
            <person name="Kakuta J."/>
            <person name="Shimamura S."/>
            <person name="Makita H."/>
            <person name="Hirai M."/>
            <person name="Miyazaki M."/>
            <person name="Takai K."/>
        </authorList>
    </citation>
    <scope>NUCLEOTIDE SEQUENCE [LARGE SCALE GENOMIC DNA]</scope>
    <source>
        <strain evidence="2 3">Hiromi1</strain>
    </source>
</reference>
<gene>
    <name evidence="2" type="ORF">TBH_C2359</name>
</gene>
<dbReference type="Proteomes" id="UP000031631">
    <property type="component" value="Chromosome"/>
</dbReference>
<keyword evidence="3" id="KW-1185">Reference proteome</keyword>
<sequence>MSIIRWLLGRIILFFDWLTQPKRPAHSPERQEQLDAQTGRLSLYQYAACPFCVKTRRAIRRLGLNIELRDARNDPAFRQELEQQGGKQQVPCLRIENPDGSITWMYESTDIIDYLRKHFS</sequence>
<dbReference type="PROSITE" id="PS51354">
    <property type="entry name" value="GLUTAREDOXIN_2"/>
    <property type="match status" value="1"/>
</dbReference>
<protein>
    <submittedName>
        <fullName evidence="2">Glutaredoxin</fullName>
    </submittedName>
</protein>
<evidence type="ECO:0000313" key="3">
    <source>
        <dbReference type="Proteomes" id="UP000031631"/>
    </source>
</evidence>
<organism evidence="2 3">
    <name type="scientific">Thiolapillus brandeum</name>
    <dbReference type="NCBI Taxonomy" id="1076588"/>
    <lineage>
        <taxon>Bacteria</taxon>
        <taxon>Pseudomonadati</taxon>
        <taxon>Pseudomonadota</taxon>
        <taxon>Gammaproteobacteria</taxon>
        <taxon>Chromatiales</taxon>
        <taxon>Sedimenticolaceae</taxon>
        <taxon>Thiolapillus</taxon>
    </lineage>
</organism>
<dbReference type="PANTHER" id="PTHR45288:SF1">
    <property type="entry name" value="THIOREDOXIN FAMILY PROTEIN"/>
    <property type="match status" value="1"/>
</dbReference>
<name>A0A7U6GKM2_9GAMM</name>
<dbReference type="InterPro" id="IPR011767">
    <property type="entry name" value="GLR_AS"/>
</dbReference>
<dbReference type="RefSeq" id="WP_041068710.1">
    <property type="nucleotide sequence ID" value="NZ_AP012273.1"/>
</dbReference>
<dbReference type="Gene3D" id="3.40.30.10">
    <property type="entry name" value="Glutaredoxin"/>
    <property type="match status" value="1"/>
</dbReference>
<dbReference type="OrthoDB" id="9793736at2"/>
<dbReference type="SUPFAM" id="SSF52833">
    <property type="entry name" value="Thioredoxin-like"/>
    <property type="match status" value="1"/>
</dbReference>
<dbReference type="Pfam" id="PF00462">
    <property type="entry name" value="Glutaredoxin"/>
    <property type="match status" value="1"/>
</dbReference>
<dbReference type="KEGG" id="tbn:TBH_C2359"/>
<dbReference type="InterPro" id="IPR002109">
    <property type="entry name" value="Glutaredoxin"/>
</dbReference>
<dbReference type="InterPro" id="IPR036249">
    <property type="entry name" value="Thioredoxin-like_sf"/>
</dbReference>
<dbReference type="EMBL" id="AP012273">
    <property type="protein sequence ID" value="BAO45269.1"/>
    <property type="molecule type" value="Genomic_DNA"/>
</dbReference>
<evidence type="ECO:0000313" key="2">
    <source>
        <dbReference type="EMBL" id="BAO45269.1"/>
    </source>
</evidence>
<dbReference type="AlphaFoldDB" id="A0A7U6GKM2"/>
<dbReference type="PROSITE" id="PS00195">
    <property type="entry name" value="GLUTAREDOXIN_1"/>
    <property type="match status" value="1"/>
</dbReference>
<feature type="domain" description="Glutaredoxin" evidence="1">
    <location>
        <begin position="43"/>
        <end position="96"/>
    </location>
</feature>